<dbReference type="Proteomes" id="UP000644756">
    <property type="component" value="Unassembled WGS sequence"/>
</dbReference>
<proteinExistence type="predicted"/>
<protein>
    <submittedName>
        <fullName evidence="1">Uncharacterized protein</fullName>
    </submittedName>
</protein>
<accession>A0A917G1F4</accession>
<reference evidence="1" key="1">
    <citation type="journal article" date="2014" name="Int. J. Syst. Evol. Microbiol.">
        <title>Complete genome sequence of Corynebacterium casei LMG S-19264T (=DSM 44701T), isolated from a smear-ripened cheese.</title>
        <authorList>
            <consortium name="US DOE Joint Genome Institute (JGI-PGF)"/>
            <person name="Walter F."/>
            <person name="Albersmeier A."/>
            <person name="Kalinowski J."/>
            <person name="Ruckert C."/>
        </authorList>
    </citation>
    <scope>NUCLEOTIDE SEQUENCE</scope>
    <source>
        <strain evidence="1">CGMCC 1.12987</strain>
    </source>
</reference>
<keyword evidence="2" id="KW-1185">Reference proteome</keyword>
<dbReference type="EMBL" id="BMGR01000014">
    <property type="protein sequence ID" value="GGG17545.1"/>
    <property type="molecule type" value="Genomic_DNA"/>
</dbReference>
<dbReference type="RefSeq" id="WP_188532653.1">
    <property type="nucleotide sequence ID" value="NZ_BMGR01000014.1"/>
</dbReference>
<name>A0A917G1F4_9BACL</name>
<comment type="caution">
    <text evidence="1">The sequence shown here is derived from an EMBL/GenBank/DDBJ whole genome shotgun (WGS) entry which is preliminary data.</text>
</comment>
<evidence type="ECO:0000313" key="2">
    <source>
        <dbReference type="Proteomes" id="UP000644756"/>
    </source>
</evidence>
<sequence>MNHGIDPEEMMEALRECIIALQVAETNEERGIIRSQIHRLKQHITSRGMTVPFGELA</sequence>
<dbReference type="AlphaFoldDB" id="A0A917G1F4"/>
<organism evidence="1 2">
    <name type="scientific">Paenibacillus abyssi</name>
    <dbReference type="NCBI Taxonomy" id="1340531"/>
    <lineage>
        <taxon>Bacteria</taxon>
        <taxon>Bacillati</taxon>
        <taxon>Bacillota</taxon>
        <taxon>Bacilli</taxon>
        <taxon>Bacillales</taxon>
        <taxon>Paenibacillaceae</taxon>
        <taxon>Paenibacillus</taxon>
    </lineage>
</organism>
<reference evidence="1" key="2">
    <citation type="submission" date="2020-09" db="EMBL/GenBank/DDBJ databases">
        <authorList>
            <person name="Sun Q."/>
            <person name="Zhou Y."/>
        </authorList>
    </citation>
    <scope>NUCLEOTIDE SEQUENCE</scope>
    <source>
        <strain evidence="1">CGMCC 1.12987</strain>
    </source>
</reference>
<gene>
    <name evidence="1" type="ORF">GCM10010916_37970</name>
</gene>
<evidence type="ECO:0000313" key="1">
    <source>
        <dbReference type="EMBL" id="GGG17545.1"/>
    </source>
</evidence>